<evidence type="ECO:0000256" key="1">
    <source>
        <dbReference type="SAM" id="MobiDB-lite"/>
    </source>
</evidence>
<feature type="region of interest" description="Disordered" evidence="1">
    <location>
        <begin position="202"/>
        <end position="223"/>
    </location>
</feature>
<feature type="compositionally biased region" description="Polar residues" evidence="1">
    <location>
        <begin position="63"/>
        <end position="75"/>
    </location>
</feature>
<accession>A0A0N8PSZ8</accession>
<organism evidence="3 4">
    <name type="scientific">Kouleothrix aurantiaca</name>
    <dbReference type="NCBI Taxonomy" id="186479"/>
    <lineage>
        <taxon>Bacteria</taxon>
        <taxon>Bacillati</taxon>
        <taxon>Chloroflexota</taxon>
        <taxon>Chloroflexia</taxon>
        <taxon>Chloroflexales</taxon>
        <taxon>Roseiflexineae</taxon>
        <taxon>Roseiflexaceae</taxon>
        <taxon>Kouleothrix</taxon>
    </lineage>
</organism>
<evidence type="ECO:0000256" key="2">
    <source>
        <dbReference type="SAM" id="SignalP"/>
    </source>
</evidence>
<evidence type="ECO:0008006" key="5">
    <source>
        <dbReference type="Google" id="ProtNLM"/>
    </source>
</evidence>
<evidence type="ECO:0000313" key="4">
    <source>
        <dbReference type="Proteomes" id="UP000050509"/>
    </source>
</evidence>
<feature type="compositionally biased region" description="Pro residues" evidence="1">
    <location>
        <begin position="47"/>
        <end position="62"/>
    </location>
</feature>
<feature type="chain" id="PRO_5006029320" description="PKD domain-containing protein" evidence="2">
    <location>
        <begin position="20"/>
        <end position="223"/>
    </location>
</feature>
<reference evidence="3 4" key="1">
    <citation type="submission" date="2015-09" db="EMBL/GenBank/DDBJ databases">
        <title>Draft genome sequence of Kouleothrix aurantiaca JCM 19913.</title>
        <authorList>
            <person name="Hemp J."/>
        </authorList>
    </citation>
    <scope>NUCLEOTIDE SEQUENCE [LARGE SCALE GENOMIC DNA]</scope>
    <source>
        <strain evidence="3 4">COM-B</strain>
    </source>
</reference>
<protein>
    <recommendedName>
        <fullName evidence="5">PKD domain-containing protein</fullName>
    </recommendedName>
</protein>
<dbReference type="AlphaFoldDB" id="A0A0N8PSZ8"/>
<feature type="region of interest" description="Disordered" evidence="1">
    <location>
        <begin position="43"/>
        <end position="78"/>
    </location>
</feature>
<keyword evidence="4" id="KW-1185">Reference proteome</keyword>
<keyword evidence="2" id="KW-0732">Signal</keyword>
<gene>
    <name evidence="3" type="ORF">SE17_05660</name>
</gene>
<feature type="compositionally biased region" description="Polar residues" evidence="1">
    <location>
        <begin position="212"/>
        <end position="223"/>
    </location>
</feature>
<feature type="signal peptide" evidence="2">
    <location>
        <begin position="1"/>
        <end position="19"/>
    </location>
</feature>
<sequence length="223" mass="23036">MFGLVLALGGIALAGCSGADLVSAPTPAPQLITVVVIATPEATPAPQDSPVPPEASPVPNQPTPTLEQLDSNALPTPTLEPLVSNTIPGNGQQFDSLPFVTTANDPAIGPNNGDGIESVTFQFFGPDANLVFEQTDGSAQFCAFGGGDNGADCTNWIFSEHGNRFPNGNEATPGGYTLKVTVRGTRGQVTEEERLITLDLDTTPTPTLEPLVSNTFPSGTEFG</sequence>
<proteinExistence type="predicted"/>
<dbReference type="EMBL" id="LJCR01000109">
    <property type="protein sequence ID" value="KPV54125.1"/>
    <property type="molecule type" value="Genomic_DNA"/>
</dbReference>
<name>A0A0N8PSZ8_9CHLR</name>
<feature type="non-terminal residue" evidence="3">
    <location>
        <position position="223"/>
    </location>
</feature>
<comment type="caution">
    <text evidence="3">The sequence shown here is derived from an EMBL/GenBank/DDBJ whole genome shotgun (WGS) entry which is preliminary data.</text>
</comment>
<feature type="compositionally biased region" description="Low complexity" evidence="1">
    <location>
        <begin position="202"/>
        <end position="211"/>
    </location>
</feature>
<dbReference type="Proteomes" id="UP000050509">
    <property type="component" value="Unassembled WGS sequence"/>
</dbReference>
<evidence type="ECO:0000313" key="3">
    <source>
        <dbReference type="EMBL" id="KPV54125.1"/>
    </source>
</evidence>